<protein>
    <submittedName>
        <fullName evidence="4">TPM domain-containing protein</fullName>
    </submittedName>
</protein>
<sequence length="260" mass="28039">MKIPFLKGILALLLLCMTFTAPAQEFPEPMQPRRLVNDFAGMFSAQEGNRLEQKLRRFNDTTSTQIAIATVASLHGYAPNDYAQRLAEQWGVGQKGKDNGILIVLKPKTRQEAGQIAITVGYGLEGVVPDAIASRIIRNEIIPAFQQGAYFTGIDRATDILMKLTSGEFTAEQYAKQGGRGIGWFFVPFILIIFLAPLFRRHRNTYTADNRGSHGDFFPPIFFGGFGSGGSSFGSFSSGSGTFGGFGGGGFGGGGASGEW</sequence>
<dbReference type="PANTHER" id="PTHR30373:SF2">
    <property type="entry name" value="UPF0603 PROTEIN YGCG"/>
    <property type="match status" value="1"/>
</dbReference>
<evidence type="ECO:0000256" key="2">
    <source>
        <dbReference type="SAM" id="SignalP"/>
    </source>
</evidence>
<keyword evidence="1" id="KW-0812">Transmembrane</keyword>
<dbReference type="AlphaFoldDB" id="A0A9D1V166"/>
<keyword evidence="1" id="KW-1133">Transmembrane helix</keyword>
<feature type="signal peptide" evidence="2">
    <location>
        <begin position="1"/>
        <end position="23"/>
    </location>
</feature>
<dbReference type="PANTHER" id="PTHR30373">
    <property type="entry name" value="UPF0603 PROTEIN YGCG"/>
    <property type="match status" value="1"/>
</dbReference>
<feature type="transmembrane region" description="Helical" evidence="1">
    <location>
        <begin position="181"/>
        <end position="199"/>
    </location>
</feature>
<feature type="chain" id="PRO_5039030459" evidence="2">
    <location>
        <begin position="24"/>
        <end position="260"/>
    </location>
</feature>
<gene>
    <name evidence="4" type="ORF">H9863_08075</name>
</gene>
<reference evidence="4" key="1">
    <citation type="journal article" date="2021" name="PeerJ">
        <title>Extensive microbial diversity within the chicken gut microbiome revealed by metagenomics and culture.</title>
        <authorList>
            <person name="Gilroy R."/>
            <person name="Ravi A."/>
            <person name="Getino M."/>
            <person name="Pursley I."/>
            <person name="Horton D.L."/>
            <person name="Alikhan N.F."/>
            <person name="Baker D."/>
            <person name="Gharbi K."/>
            <person name="Hall N."/>
            <person name="Watson M."/>
            <person name="Adriaenssens E.M."/>
            <person name="Foster-Nyarko E."/>
            <person name="Jarju S."/>
            <person name="Secka A."/>
            <person name="Antonio M."/>
            <person name="Oren A."/>
            <person name="Chaudhuri R.R."/>
            <person name="La Ragione R."/>
            <person name="Hildebrand F."/>
            <person name="Pallen M.J."/>
        </authorList>
    </citation>
    <scope>NUCLEOTIDE SEQUENCE</scope>
    <source>
        <strain evidence="4">23274</strain>
    </source>
</reference>
<feature type="domain" description="TPM" evidence="3">
    <location>
        <begin position="36"/>
        <end position="162"/>
    </location>
</feature>
<name>A0A9D1V166_9BACT</name>
<dbReference type="EMBL" id="DXFT01000157">
    <property type="protein sequence ID" value="HIX04053.1"/>
    <property type="molecule type" value="Genomic_DNA"/>
</dbReference>
<accession>A0A9D1V166</accession>
<comment type="caution">
    <text evidence="4">The sequence shown here is derived from an EMBL/GenBank/DDBJ whole genome shotgun (WGS) entry which is preliminary data.</text>
</comment>
<proteinExistence type="predicted"/>
<evidence type="ECO:0000313" key="5">
    <source>
        <dbReference type="Proteomes" id="UP000824202"/>
    </source>
</evidence>
<dbReference type="Gene3D" id="3.10.310.50">
    <property type="match status" value="1"/>
</dbReference>
<evidence type="ECO:0000259" key="3">
    <source>
        <dbReference type="Pfam" id="PF04536"/>
    </source>
</evidence>
<reference evidence="4" key="2">
    <citation type="submission" date="2021-04" db="EMBL/GenBank/DDBJ databases">
        <authorList>
            <person name="Gilroy R."/>
        </authorList>
    </citation>
    <scope>NUCLEOTIDE SEQUENCE</scope>
    <source>
        <strain evidence="4">23274</strain>
    </source>
</reference>
<dbReference type="Pfam" id="PF04536">
    <property type="entry name" value="TPM_phosphatase"/>
    <property type="match status" value="1"/>
</dbReference>
<dbReference type="Proteomes" id="UP000824202">
    <property type="component" value="Unassembled WGS sequence"/>
</dbReference>
<keyword evidence="2" id="KW-0732">Signal</keyword>
<keyword evidence="1" id="KW-0472">Membrane</keyword>
<organism evidence="4 5">
    <name type="scientific">Candidatus Odoribacter faecigallinarum</name>
    <dbReference type="NCBI Taxonomy" id="2838706"/>
    <lineage>
        <taxon>Bacteria</taxon>
        <taxon>Pseudomonadati</taxon>
        <taxon>Bacteroidota</taxon>
        <taxon>Bacteroidia</taxon>
        <taxon>Bacteroidales</taxon>
        <taxon>Odoribacteraceae</taxon>
        <taxon>Odoribacter</taxon>
    </lineage>
</organism>
<evidence type="ECO:0000313" key="4">
    <source>
        <dbReference type="EMBL" id="HIX04053.1"/>
    </source>
</evidence>
<evidence type="ECO:0000256" key="1">
    <source>
        <dbReference type="SAM" id="Phobius"/>
    </source>
</evidence>
<dbReference type="InterPro" id="IPR007621">
    <property type="entry name" value="TPM_dom"/>
</dbReference>